<gene>
    <name evidence="1" type="ORF">PYW08_008245</name>
</gene>
<keyword evidence="2" id="KW-1185">Reference proteome</keyword>
<evidence type="ECO:0000313" key="2">
    <source>
        <dbReference type="Proteomes" id="UP001231649"/>
    </source>
</evidence>
<dbReference type="EMBL" id="CM056797">
    <property type="protein sequence ID" value="KAJ8712941.1"/>
    <property type="molecule type" value="Genomic_DNA"/>
</dbReference>
<proteinExistence type="predicted"/>
<reference evidence="1" key="1">
    <citation type="submission" date="2023-03" db="EMBL/GenBank/DDBJ databases">
        <title>Chromosome-level genomes of two armyworms, Mythimna separata and Mythimna loreyi, provide insights into the biosynthesis and reception of sex pheromones.</title>
        <authorList>
            <person name="Zhao H."/>
        </authorList>
    </citation>
    <scope>NUCLEOTIDE SEQUENCE</scope>
    <source>
        <strain evidence="1">BeijingLab</strain>
    </source>
</reference>
<dbReference type="Proteomes" id="UP001231649">
    <property type="component" value="Chromosome 21"/>
</dbReference>
<accession>A0ACC2QEU1</accession>
<organism evidence="1 2">
    <name type="scientific">Mythimna loreyi</name>
    <dbReference type="NCBI Taxonomy" id="667449"/>
    <lineage>
        <taxon>Eukaryota</taxon>
        <taxon>Metazoa</taxon>
        <taxon>Ecdysozoa</taxon>
        <taxon>Arthropoda</taxon>
        <taxon>Hexapoda</taxon>
        <taxon>Insecta</taxon>
        <taxon>Pterygota</taxon>
        <taxon>Neoptera</taxon>
        <taxon>Endopterygota</taxon>
        <taxon>Lepidoptera</taxon>
        <taxon>Glossata</taxon>
        <taxon>Ditrysia</taxon>
        <taxon>Noctuoidea</taxon>
        <taxon>Noctuidae</taxon>
        <taxon>Noctuinae</taxon>
        <taxon>Hadenini</taxon>
        <taxon>Mythimna</taxon>
    </lineage>
</organism>
<protein>
    <submittedName>
        <fullName evidence="1">Uncharacterized protein</fullName>
    </submittedName>
</protein>
<evidence type="ECO:0000313" key="1">
    <source>
        <dbReference type="EMBL" id="KAJ8712941.1"/>
    </source>
</evidence>
<comment type="caution">
    <text evidence="1">The sequence shown here is derived from an EMBL/GenBank/DDBJ whole genome shotgun (WGS) entry which is preliminary data.</text>
</comment>
<name>A0ACC2QEU1_9NEOP</name>
<sequence>MKCKKCDSPKTVILRKKDYYCDDCFMVSTNHKFRACIGKNKVLSPHENVLIGLSGGLGSTVLLDLVHHGISLENTKKLRIKPFFIHLFDDNYKGLAESIIAQCQKYNFDVYVVHLAAYMSPNCQLPEPNCIPDVEENETRAFHDMLNSMPPSAATDFLLKIKRSLLVQYAKLLKCNVVFTAQTTNTLAINFLSNLAVGRGSQLQNDIGFCDARDEYVKIIKPIKDISIEELKYYVDIRQLAPVYVSDIKNGSMQSVISAFVSDLQENFQATISTVCKTADKIGEPNNEYVAHERCNICESDLQTKDLKLSALEATNLSRTVSFGNTELKQNLEKNADFLNNFDDFNSSMFPLINKYLCYSCSRNYSEMNQSKLPLHIRNKIND</sequence>